<organism evidence="5 6">
    <name type="scientific">Thermanaerosceptrum fracticalcis</name>
    <dbReference type="NCBI Taxonomy" id="1712410"/>
    <lineage>
        <taxon>Bacteria</taxon>
        <taxon>Bacillati</taxon>
        <taxon>Bacillota</taxon>
        <taxon>Clostridia</taxon>
        <taxon>Eubacteriales</taxon>
        <taxon>Peptococcaceae</taxon>
        <taxon>Thermanaerosceptrum</taxon>
    </lineage>
</organism>
<keyword evidence="1 4" id="KW-0645">Protease</keyword>
<dbReference type="NCBIfam" id="TIGR01441">
    <property type="entry name" value="GPR"/>
    <property type="match status" value="1"/>
</dbReference>
<evidence type="ECO:0000256" key="4">
    <source>
        <dbReference type="HAMAP-Rule" id="MF_00626"/>
    </source>
</evidence>
<evidence type="ECO:0000256" key="1">
    <source>
        <dbReference type="ARBA" id="ARBA00022670"/>
    </source>
</evidence>
<accession>A0A7G6E1K8</accession>
<evidence type="ECO:0000256" key="2">
    <source>
        <dbReference type="ARBA" id="ARBA00022801"/>
    </source>
</evidence>
<dbReference type="EC" id="3.4.24.78" evidence="4"/>
<evidence type="ECO:0000313" key="6">
    <source>
        <dbReference type="Proteomes" id="UP000515847"/>
    </source>
</evidence>
<dbReference type="HAMAP" id="MF_00626">
    <property type="entry name" value="Germination_prot"/>
    <property type="match status" value="1"/>
</dbReference>
<dbReference type="PIRSF" id="PIRSF019549">
    <property type="entry name" value="Peptidase_A25"/>
    <property type="match status" value="1"/>
</dbReference>
<dbReference type="AlphaFoldDB" id="A0A7G6E1K8"/>
<keyword evidence="3 4" id="KW-0865">Zymogen</keyword>
<keyword evidence="6" id="KW-1185">Reference proteome</keyword>
<name>A0A7G6E1K8_THEFR</name>
<protein>
    <recommendedName>
        <fullName evidence="4">Germination protease</fullName>
        <ecNumber evidence="4">3.4.24.78</ecNumber>
    </recommendedName>
    <alternativeName>
        <fullName evidence="4">GPR endopeptidase</fullName>
    </alternativeName>
    <alternativeName>
        <fullName evidence="4">Germination proteinase</fullName>
    </alternativeName>
    <alternativeName>
        <fullName evidence="4">Spore protease</fullName>
    </alternativeName>
</protein>
<reference evidence="5 6" key="1">
    <citation type="journal article" date="2019" name="Front. Microbiol.">
        <title>Thermoanaerosceptrum fracticalcis gen. nov. sp. nov., a Novel Fumarate-Fermenting Microorganism From a Deep Fractured Carbonate Aquifer of the US Great Basin.</title>
        <authorList>
            <person name="Hamilton-Brehm S.D."/>
            <person name="Stewart L.E."/>
            <person name="Zavarin M."/>
            <person name="Caldwell M."/>
            <person name="Lawson P.A."/>
            <person name="Onstott T.C."/>
            <person name="Grzymski J."/>
            <person name="Neveux I."/>
            <person name="Lollar B.S."/>
            <person name="Russell C.E."/>
            <person name="Moser D.P."/>
        </authorList>
    </citation>
    <scope>NUCLEOTIDE SEQUENCE [LARGE SCALE GENOMIC DNA]</scope>
    <source>
        <strain evidence="5 6">DRI-13</strain>
    </source>
</reference>
<dbReference type="Gene3D" id="3.40.50.1450">
    <property type="entry name" value="HybD-like"/>
    <property type="match status" value="1"/>
</dbReference>
<gene>
    <name evidence="4" type="primary">gpr</name>
    <name evidence="5" type="ORF">BR63_06325</name>
</gene>
<comment type="catalytic activity">
    <reaction evidence="4">
        <text>Endopeptidase action with P4 Glu or Asp, P1 preferably Glu &gt; Asp, P1' hydrophobic and P2' Ala.</text>
        <dbReference type="EC" id="3.4.24.78"/>
    </reaction>
</comment>
<keyword evidence="2 4" id="KW-0378">Hydrolase</keyword>
<proteinExistence type="inferred from homology"/>
<comment type="subunit">
    <text evidence="4">Homotetramer.</text>
</comment>
<dbReference type="OrthoDB" id="9777293at2"/>
<dbReference type="GO" id="GO:0009847">
    <property type="term" value="P:spore germination"/>
    <property type="evidence" value="ECO:0007669"/>
    <property type="project" value="UniProtKB-UniRule"/>
</dbReference>
<dbReference type="GO" id="GO:0006508">
    <property type="term" value="P:proteolysis"/>
    <property type="evidence" value="ECO:0007669"/>
    <property type="project" value="UniProtKB-UniRule"/>
</dbReference>
<sequence length="328" mass="35690">MQKSELYKLMGIKLDLAVEAHEILRGEVGREIPGVKMDEERYENAVVKTITILDEQGAQIMGRAPGTYVTLESREIRDNNKMVHKQIGEILANKLKEILPLREDSTVLIVGLGNWNATPDALGPKVVELSMATRHLFHYAPEELRQGLRSVCVLAPGVLGLTGIETAEIIKGTVDRVQPDLVICIDALAAGSVERINSSLQVATTGINPGSGVGNKRIGINQETMGVPVVAIGVPTVVHAGIIAHQAMEKLFNHLQTTPALQDVYHALRPVAVNEMINDVLEPFGGQLMVTPKEIDEQISNTARIIAMALAMALHPGMPEDEVEHYLH</sequence>
<comment type="function">
    <text evidence="4">Initiates the rapid degradation of small, acid-soluble proteins during spore germination.</text>
</comment>
<dbReference type="InterPro" id="IPR005080">
    <property type="entry name" value="Peptidase_A25"/>
</dbReference>
<dbReference type="RefSeq" id="WP_034422871.1">
    <property type="nucleotide sequence ID" value="NZ_CP045798.1"/>
</dbReference>
<dbReference type="EMBL" id="CP045798">
    <property type="protein sequence ID" value="QNB45962.1"/>
    <property type="molecule type" value="Genomic_DNA"/>
</dbReference>
<comment type="similarity">
    <text evidence="4">Belongs to the peptidase A25 family.</text>
</comment>
<dbReference type="InterPro" id="IPR023430">
    <property type="entry name" value="Pept_HybD-like_dom_sf"/>
</dbReference>
<evidence type="ECO:0000313" key="5">
    <source>
        <dbReference type="EMBL" id="QNB45962.1"/>
    </source>
</evidence>
<feature type="chain" id="PRO_5029054905" description="Germination protease" evidence="4">
    <location>
        <begin position="16"/>
        <end position="328"/>
    </location>
</feature>
<feature type="propeptide" id="PRO_5029054904" evidence="4">
    <location>
        <begin position="1"/>
        <end position="15"/>
    </location>
</feature>
<comment type="PTM">
    <text evidence="4">Autoproteolytically processed. The inactive tetrameric zymogen termed p46 autoprocesses to a smaller form termed p41, which is active only during spore germination.</text>
</comment>
<dbReference type="GO" id="GO:0004222">
    <property type="term" value="F:metalloendopeptidase activity"/>
    <property type="evidence" value="ECO:0007669"/>
    <property type="project" value="UniProtKB-UniRule"/>
</dbReference>
<dbReference type="KEGG" id="tfr:BR63_06325"/>
<dbReference type="Proteomes" id="UP000515847">
    <property type="component" value="Chromosome"/>
</dbReference>
<dbReference type="SUPFAM" id="SSF53163">
    <property type="entry name" value="HybD-like"/>
    <property type="match status" value="1"/>
</dbReference>
<dbReference type="Pfam" id="PF03418">
    <property type="entry name" value="Peptidase_A25"/>
    <property type="match status" value="2"/>
</dbReference>
<evidence type="ECO:0000256" key="3">
    <source>
        <dbReference type="ARBA" id="ARBA00023145"/>
    </source>
</evidence>